<keyword evidence="3" id="KW-1185">Reference proteome</keyword>
<dbReference type="RefSeq" id="WP_077590377.1">
    <property type="nucleotide sequence ID" value="NZ_CP019640.1"/>
</dbReference>
<dbReference type="Pfam" id="PF01841">
    <property type="entry name" value="Transglut_core"/>
    <property type="match status" value="1"/>
</dbReference>
<name>A0A1Q2L286_9BACL</name>
<dbReference type="Pfam" id="PF04168">
    <property type="entry name" value="Alpha-E"/>
    <property type="match status" value="1"/>
</dbReference>
<dbReference type="InterPro" id="IPR002931">
    <property type="entry name" value="Transglutaminase-like"/>
</dbReference>
<reference evidence="2 3" key="1">
    <citation type="submission" date="2017-02" db="EMBL/GenBank/DDBJ databases">
        <title>The complete genomic sequence of a novel cold adapted crude oil-degrading bacterium Planococcus qaidamina Y42.</title>
        <authorList>
            <person name="Yang R."/>
        </authorList>
    </citation>
    <scope>NUCLEOTIDE SEQUENCE [LARGE SCALE GENOMIC DNA]</scope>
    <source>
        <strain evidence="2 3">Y42</strain>
    </source>
</reference>
<dbReference type="InterPro" id="IPR038765">
    <property type="entry name" value="Papain-like_cys_pep_sf"/>
</dbReference>
<dbReference type="Pfam" id="PF08379">
    <property type="entry name" value="Bact_transglu_N"/>
    <property type="match status" value="1"/>
</dbReference>
<keyword evidence="2" id="KW-0645">Protease</keyword>
<evidence type="ECO:0000313" key="3">
    <source>
        <dbReference type="Proteomes" id="UP000188184"/>
    </source>
</evidence>
<dbReference type="AlphaFoldDB" id="A0A1Q2L286"/>
<dbReference type="PANTHER" id="PTHR33490:SF6">
    <property type="entry name" value="SLL1049 PROTEIN"/>
    <property type="match status" value="1"/>
</dbReference>
<feature type="domain" description="Transglutaminase-like" evidence="1">
    <location>
        <begin position="510"/>
        <end position="577"/>
    </location>
</feature>
<evidence type="ECO:0000259" key="1">
    <source>
        <dbReference type="SMART" id="SM00460"/>
    </source>
</evidence>
<dbReference type="KEGG" id="pmar:B0X71_16160"/>
<dbReference type="EMBL" id="CP019640">
    <property type="protein sequence ID" value="AQQ54484.1"/>
    <property type="molecule type" value="Genomic_DNA"/>
</dbReference>
<dbReference type="GO" id="GO:0008233">
    <property type="term" value="F:peptidase activity"/>
    <property type="evidence" value="ECO:0007669"/>
    <property type="project" value="UniProtKB-KW"/>
</dbReference>
<keyword evidence="2" id="KW-0378">Hydrolase</keyword>
<dbReference type="InterPro" id="IPR007296">
    <property type="entry name" value="DUF403"/>
</dbReference>
<dbReference type="GO" id="GO:0006508">
    <property type="term" value="P:proteolysis"/>
    <property type="evidence" value="ECO:0007669"/>
    <property type="project" value="UniProtKB-KW"/>
</dbReference>
<sequence>MLSRVANSLYWMSRNAERAENNARILDVQLLQQIETSEEELSWERDWRLIFEICASTEELEELTATSKDEDRFARFLALSKDNPNSVMNCVGYTRENARTSRDLIPEDYWQAWNSSHLELKERKLASASVREMRAFLEKVRETSLLSQGIIESAMSRAMPYQIIKIGKWLERAEKTARILNVVCEHTRERQLEAGVEDYYYWRAALRMSNGYEAYLKNHPPKLDPKPVLDFLVSDPTFPRSIRYCMEHVRDSVSEIENGKIMHYSQDLFAALDRLLEVLKNLNVEKMDSGEMMNFLNGFQNDCNQIGQLFSKTYYLSEPAFQSQASGFVPITQFREHATMKYQIEHTNVFDYETIVDQSMNTIRLKPRTDEVQRLLSYRADIKPATLTKEYTDIWGNSVETFYIAEHHQHLEVKTTSIVSIQRSPFVRRIDYSPEMNAIFHSQLFREHYFAYLSNTSYTYLTPDQIKEVDEELGQMTNPVQYALNVMDLVHDRFSYDEVSTNVSTPAQESFNLRKGVCQDITHVMLGILRSKMIPARYVSGYLYVGENSALVGDAASHAWVEFMVPGIGWVGLDPTNNVEALENHIRVCVGRDYNDVSPVQGVYRGGNQTLDVKVAVSLIDS</sequence>
<dbReference type="SUPFAM" id="SSF54001">
    <property type="entry name" value="Cysteine proteinases"/>
    <property type="match status" value="1"/>
</dbReference>
<dbReference type="PANTHER" id="PTHR33490">
    <property type="entry name" value="BLR5614 PROTEIN-RELATED"/>
    <property type="match status" value="1"/>
</dbReference>
<gene>
    <name evidence="2" type="ORF">B0X71_16160</name>
</gene>
<dbReference type="Gene3D" id="3.10.620.30">
    <property type="match status" value="1"/>
</dbReference>
<dbReference type="OrthoDB" id="9787782at2"/>
<dbReference type="SMART" id="SM00460">
    <property type="entry name" value="TGc"/>
    <property type="match status" value="1"/>
</dbReference>
<proteinExistence type="predicted"/>
<dbReference type="Proteomes" id="UP000188184">
    <property type="component" value="Chromosome"/>
</dbReference>
<accession>A0A1Q2L286</accession>
<protein>
    <submittedName>
        <fullName evidence="2">Protein containing transglutaminase-like domain, cysteine protease</fullName>
    </submittedName>
</protein>
<dbReference type="InterPro" id="IPR013589">
    <property type="entry name" value="Bac_transglu_N"/>
</dbReference>
<organism evidence="2 3">
    <name type="scientific">Planococcus lenghuensis</name>
    <dbReference type="NCBI Taxonomy" id="2213202"/>
    <lineage>
        <taxon>Bacteria</taxon>
        <taxon>Bacillati</taxon>
        <taxon>Bacillota</taxon>
        <taxon>Bacilli</taxon>
        <taxon>Bacillales</taxon>
        <taxon>Caryophanaceae</taxon>
        <taxon>Planococcus</taxon>
    </lineage>
</organism>
<evidence type="ECO:0000313" key="2">
    <source>
        <dbReference type="EMBL" id="AQQ54484.1"/>
    </source>
</evidence>